<name>A0A2N0WBP9_9GAMM</name>
<protein>
    <submittedName>
        <fullName evidence="1">Uncharacterized protein</fullName>
    </submittedName>
</protein>
<organism evidence="1 2">
    <name type="scientific">Acinetobacter proteolyticus</name>
    <dbReference type="NCBI Taxonomy" id="1776741"/>
    <lineage>
        <taxon>Bacteria</taxon>
        <taxon>Pseudomonadati</taxon>
        <taxon>Pseudomonadota</taxon>
        <taxon>Gammaproteobacteria</taxon>
        <taxon>Moraxellales</taxon>
        <taxon>Moraxellaceae</taxon>
        <taxon>Acinetobacter</taxon>
    </lineage>
</organism>
<evidence type="ECO:0000313" key="1">
    <source>
        <dbReference type="EMBL" id="PKF31948.1"/>
    </source>
</evidence>
<dbReference type="Gene3D" id="1.10.10.10">
    <property type="entry name" value="Winged helix-like DNA-binding domain superfamily/Winged helix DNA-binding domain"/>
    <property type="match status" value="1"/>
</dbReference>
<dbReference type="RefSeq" id="WP_101237273.1">
    <property type="nucleotide sequence ID" value="NZ_PISJ01000019.1"/>
</dbReference>
<proteinExistence type="predicted"/>
<evidence type="ECO:0000313" key="2">
    <source>
        <dbReference type="Proteomes" id="UP000233553"/>
    </source>
</evidence>
<dbReference type="Proteomes" id="UP000233553">
    <property type="component" value="Unassembled WGS sequence"/>
</dbReference>
<reference evidence="1 2" key="1">
    <citation type="submission" date="2017-12" db="EMBL/GenBank/DDBJ databases">
        <title>Draft Genome sequences of multiple microbial strains isolated from spacecraft associated surfaces.</title>
        <authorList>
            <person name="Seuylemezian A."/>
            <person name="Vaishampayan P."/>
            <person name="Venkateswaran K."/>
        </authorList>
    </citation>
    <scope>NUCLEOTIDE SEQUENCE [LARGE SCALE GENOMIC DNA]</scope>
    <source>
        <strain evidence="1 2">2P01AA</strain>
    </source>
</reference>
<dbReference type="InterPro" id="IPR036388">
    <property type="entry name" value="WH-like_DNA-bd_sf"/>
</dbReference>
<comment type="caution">
    <text evidence="1">The sequence shown here is derived from an EMBL/GenBank/DDBJ whole genome shotgun (WGS) entry which is preliminary data.</text>
</comment>
<accession>A0A2N0WBP9</accession>
<sequence length="368" mass="41976">MSKYTPNSFQVTNAFVDEAMNKISDPAVKIYLIINRKTRGWNKEEDALSISQLEKLSGKSRPTVVKCTTELVKVGLVKFHRESVHGNVFSLTDNYNVGTLINFPGKSGVLIQVLTPFKGQLVKTFNYQKLIPKKSNRGRKSKKPRLNFPHKSNLLVKAFNYLENPSQLNRLTSASKSVLPLLVKAFNTQNTLSKHTNQNKKNTWFVLENLKLEICSIDNSFDTDEIFNASWFERELSAFNGFNQDRNHSDSDMVRFFAEWMLKARVKYAKMKTPAQRFSENKNSNGQQSLSENTNSDVITFASDKQLYTFARQLVFHPEIKDSFCGRGEGWQEAAIRMATLLTDPVQQKPFIPYLFELGFKQTKGAAA</sequence>
<gene>
    <name evidence="1" type="ORF">CW311_17075</name>
</gene>
<dbReference type="EMBL" id="PISJ01000019">
    <property type="protein sequence ID" value="PKF31948.1"/>
    <property type="molecule type" value="Genomic_DNA"/>
</dbReference>
<dbReference type="AlphaFoldDB" id="A0A2N0WBP9"/>